<protein>
    <submittedName>
        <fullName evidence="2">Uncharacterized protein</fullName>
    </submittedName>
</protein>
<evidence type="ECO:0000256" key="1">
    <source>
        <dbReference type="SAM" id="MobiDB-lite"/>
    </source>
</evidence>
<sequence length="50" mass="5671">MKQPEAANNQLGAGKSRRVGDRIRKTVVAKPKPEHRRLAPEVEWPETSIH</sequence>
<reference evidence="2 3" key="1">
    <citation type="submission" date="2019-05" db="EMBL/GenBank/DDBJ databases">
        <title>Another draft genome of Portunus trituberculatus and its Hox gene families provides insights of decapod evolution.</title>
        <authorList>
            <person name="Jeong J.-H."/>
            <person name="Song I."/>
            <person name="Kim S."/>
            <person name="Choi T."/>
            <person name="Kim D."/>
            <person name="Ryu S."/>
            <person name="Kim W."/>
        </authorList>
    </citation>
    <scope>NUCLEOTIDE SEQUENCE [LARGE SCALE GENOMIC DNA]</scope>
    <source>
        <tissue evidence="2">Muscle</tissue>
    </source>
</reference>
<dbReference type="AlphaFoldDB" id="A0A5B7K0S4"/>
<comment type="caution">
    <text evidence="2">The sequence shown here is derived from an EMBL/GenBank/DDBJ whole genome shotgun (WGS) entry which is preliminary data.</text>
</comment>
<evidence type="ECO:0000313" key="3">
    <source>
        <dbReference type="Proteomes" id="UP000324222"/>
    </source>
</evidence>
<accession>A0A5B7K0S4</accession>
<gene>
    <name evidence="2" type="ORF">E2C01_094129</name>
</gene>
<feature type="compositionally biased region" description="Polar residues" evidence="1">
    <location>
        <begin position="1"/>
        <end position="11"/>
    </location>
</feature>
<organism evidence="2 3">
    <name type="scientific">Portunus trituberculatus</name>
    <name type="common">Swimming crab</name>
    <name type="synonym">Neptunus trituberculatus</name>
    <dbReference type="NCBI Taxonomy" id="210409"/>
    <lineage>
        <taxon>Eukaryota</taxon>
        <taxon>Metazoa</taxon>
        <taxon>Ecdysozoa</taxon>
        <taxon>Arthropoda</taxon>
        <taxon>Crustacea</taxon>
        <taxon>Multicrustacea</taxon>
        <taxon>Malacostraca</taxon>
        <taxon>Eumalacostraca</taxon>
        <taxon>Eucarida</taxon>
        <taxon>Decapoda</taxon>
        <taxon>Pleocyemata</taxon>
        <taxon>Brachyura</taxon>
        <taxon>Eubrachyura</taxon>
        <taxon>Portunoidea</taxon>
        <taxon>Portunidae</taxon>
        <taxon>Portuninae</taxon>
        <taxon>Portunus</taxon>
    </lineage>
</organism>
<feature type="region of interest" description="Disordered" evidence="1">
    <location>
        <begin position="1"/>
        <end position="50"/>
    </location>
</feature>
<evidence type="ECO:0000313" key="2">
    <source>
        <dbReference type="EMBL" id="MPC98748.1"/>
    </source>
</evidence>
<name>A0A5B7K0S4_PORTR</name>
<dbReference type="EMBL" id="VSRR010115387">
    <property type="protein sequence ID" value="MPC98748.1"/>
    <property type="molecule type" value="Genomic_DNA"/>
</dbReference>
<dbReference type="Proteomes" id="UP000324222">
    <property type="component" value="Unassembled WGS sequence"/>
</dbReference>
<proteinExistence type="predicted"/>
<keyword evidence="3" id="KW-1185">Reference proteome</keyword>